<evidence type="ECO:0000313" key="1">
    <source>
        <dbReference type="EMBL" id="CAD6499232.1"/>
    </source>
</evidence>
<dbReference type="AlphaFoldDB" id="A0A9W4CUY7"/>
<dbReference type="EMBL" id="CAJHIT010000001">
    <property type="protein sequence ID" value="CAD6499232.1"/>
    <property type="molecule type" value="Genomic_DNA"/>
</dbReference>
<accession>A0A9W4CUY7</accession>
<dbReference type="Proteomes" id="UP000683417">
    <property type="component" value="Unassembled WGS sequence"/>
</dbReference>
<name>A0A9W4CUY7_BLUGR</name>
<gene>
    <name evidence="1" type="ORF">BGTH12_LOCUS590</name>
    <name evidence="2" type="ORF">BGTH12_LOCUS591</name>
</gene>
<sequence length="44" mass="5246">MIYLSLKVMENLASNFNFFRDIPYFGQTFEVNLFRAPLDNLSLR</sequence>
<evidence type="ECO:0000313" key="2">
    <source>
        <dbReference type="EMBL" id="CAD6499233.1"/>
    </source>
</evidence>
<evidence type="ECO:0000313" key="3">
    <source>
        <dbReference type="Proteomes" id="UP000683417"/>
    </source>
</evidence>
<dbReference type="EMBL" id="CAJHIT010000001">
    <property type="protein sequence ID" value="CAD6499233.1"/>
    <property type="molecule type" value="Genomic_DNA"/>
</dbReference>
<reference evidence="2" key="1">
    <citation type="submission" date="2020-10" db="EMBL/GenBank/DDBJ databases">
        <authorList>
            <person name="Muller C M."/>
        </authorList>
    </citation>
    <scope>NUCLEOTIDE SEQUENCE</scope>
    <source>
        <strain evidence="2">THUN-12</strain>
    </source>
</reference>
<proteinExistence type="predicted"/>
<comment type="caution">
    <text evidence="2">The sequence shown here is derived from an EMBL/GenBank/DDBJ whole genome shotgun (WGS) entry which is preliminary data.</text>
</comment>
<protein>
    <submittedName>
        <fullName evidence="1">BgTH12-04883</fullName>
    </submittedName>
    <submittedName>
        <fullName evidence="2">BgTH12-04884</fullName>
    </submittedName>
</protein>
<organism evidence="2 3">
    <name type="scientific">Blumeria graminis f. sp. triticale</name>
    <dbReference type="NCBI Taxonomy" id="1689686"/>
    <lineage>
        <taxon>Eukaryota</taxon>
        <taxon>Fungi</taxon>
        <taxon>Dikarya</taxon>
        <taxon>Ascomycota</taxon>
        <taxon>Pezizomycotina</taxon>
        <taxon>Leotiomycetes</taxon>
        <taxon>Erysiphales</taxon>
        <taxon>Erysiphaceae</taxon>
        <taxon>Blumeria</taxon>
    </lineage>
</organism>